<evidence type="ECO:0000256" key="9">
    <source>
        <dbReference type="ARBA" id="ARBA00023201"/>
    </source>
</evidence>
<gene>
    <name evidence="13" type="ORF">J0X15_08675</name>
</gene>
<protein>
    <submittedName>
        <fullName evidence="13">Cation:proton antiporter</fullName>
    </submittedName>
</protein>
<feature type="transmembrane region" description="Helical" evidence="11">
    <location>
        <begin position="319"/>
        <end position="347"/>
    </location>
</feature>
<dbReference type="CDD" id="cd00038">
    <property type="entry name" value="CAP_ED"/>
    <property type="match status" value="1"/>
</dbReference>
<dbReference type="Pfam" id="PF00027">
    <property type="entry name" value="cNMP_binding"/>
    <property type="match status" value="1"/>
</dbReference>
<evidence type="ECO:0000256" key="3">
    <source>
        <dbReference type="ARBA" id="ARBA00022475"/>
    </source>
</evidence>
<keyword evidence="6" id="KW-0915">Sodium</keyword>
<keyword evidence="2" id="KW-0813">Transport</keyword>
<dbReference type="GO" id="GO:0098719">
    <property type="term" value="P:sodium ion import across plasma membrane"/>
    <property type="evidence" value="ECO:0007669"/>
    <property type="project" value="TreeGrafter"/>
</dbReference>
<feature type="domain" description="Cyclic nucleotide-binding" evidence="12">
    <location>
        <begin position="707"/>
        <end position="821"/>
    </location>
</feature>
<organism evidence="13 14">
    <name type="scientific">Roseibium limicola</name>
    <dbReference type="NCBI Taxonomy" id="2816037"/>
    <lineage>
        <taxon>Bacteria</taxon>
        <taxon>Pseudomonadati</taxon>
        <taxon>Pseudomonadota</taxon>
        <taxon>Alphaproteobacteria</taxon>
        <taxon>Hyphomicrobiales</taxon>
        <taxon>Stappiaceae</taxon>
        <taxon>Roseibium</taxon>
    </lineage>
</organism>
<keyword evidence="9" id="KW-0739">Sodium transport</keyword>
<dbReference type="Pfam" id="PF00999">
    <property type="entry name" value="Na_H_Exchanger"/>
    <property type="match status" value="1"/>
</dbReference>
<feature type="transmembrane region" description="Helical" evidence="11">
    <location>
        <begin position="72"/>
        <end position="91"/>
    </location>
</feature>
<dbReference type="GO" id="GO:0051453">
    <property type="term" value="P:regulation of intracellular pH"/>
    <property type="evidence" value="ECO:0007669"/>
    <property type="project" value="TreeGrafter"/>
</dbReference>
<feature type="transmembrane region" description="Helical" evidence="11">
    <location>
        <begin position="255"/>
        <end position="271"/>
    </location>
</feature>
<evidence type="ECO:0000256" key="6">
    <source>
        <dbReference type="ARBA" id="ARBA00023053"/>
    </source>
</evidence>
<feature type="transmembrane region" description="Helical" evidence="11">
    <location>
        <begin position="6"/>
        <end position="24"/>
    </location>
</feature>
<dbReference type="GO" id="GO:0015386">
    <property type="term" value="F:potassium:proton antiporter activity"/>
    <property type="evidence" value="ECO:0007669"/>
    <property type="project" value="TreeGrafter"/>
</dbReference>
<accession>A0A939J9D9</accession>
<evidence type="ECO:0000313" key="13">
    <source>
        <dbReference type="EMBL" id="MBO0345293.1"/>
    </source>
</evidence>
<dbReference type="RefSeq" id="WP_206939744.1">
    <property type="nucleotide sequence ID" value="NZ_JAFLNF010000003.1"/>
</dbReference>
<feature type="transmembrane region" description="Helical" evidence="11">
    <location>
        <begin position="33"/>
        <end position="52"/>
    </location>
</feature>
<dbReference type="SUPFAM" id="SSF51206">
    <property type="entry name" value="cAMP-binding domain-like"/>
    <property type="match status" value="1"/>
</dbReference>
<feature type="transmembrane region" description="Helical" evidence="11">
    <location>
        <begin position="359"/>
        <end position="379"/>
    </location>
</feature>
<dbReference type="PANTHER" id="PTHR10110:SF86">
    <property type="entry name" value="SODIUM_HYDROGEN EXCHANGER 7"/>
    <property type="match status" value="1"/>
</dbReference>
<feature type="transmembrane region" description="Helical" evidence="11">
    <location>
        <begin position="231"/>
        <end position="249"/>
    </location>
</feature>
<evidence type="ECO:0000256" key="8">
    <source>
        <dbReference type="ARBA" id="ARBA00023136"/>
    </source>
</evidence>
<feature type="transmembrane region" description="Helical" evidence="11">
    <location>
        <begin position="391"/>
        <end position="409"/>
    </location>
</feature>
<evidence type="ECO:0000259" key="12">
    <source>
        <dbReference type="PROSITE" id="PS50042"/>
    </source>
</evidence>
<comment type="caution">
    <text evidence="13">The sequence shown here is derived from an EMBL/GenBank/DDBJ whole genome shotgun (WGS) entry which is preliminary data.</text>
</comment>
<evidence type="ECO:0000256" key="7">
    <source>
        <dbReference type="ARBA" id="ARBA00023065"/>
    </source>
</evidence>
<reference evidence="13" key="1">
    <citation type="submission" date="2021-03" db="EMBL/GenBank/DDBJ databases">
        <title>Roseibium sp. CAU 1637 isolated from Incheon.</title>
        <authorList>
            <person name="Kim W."/>
        </authorList>
    </citation>
    <scope>NUCLEOTIDE SEQUENCE</scope>
    <source>
        <strain evidence="13">CAU 1637</strain>
    </source>
</reference>
<dbReference type="PROSITE" id="PS50042">
    <property type="entry name" value="CNMP_BINDING_3"/>
    <property type="match status" value="1"/>
</dbReference>
<evidence type="ECO:0000256" key="5">
    <source>
        <dbReference type="ARBA" id="ARBA00022989"/>
    </source>
</evidence>
<dbReference type="PANTHER" id="PTHR10110">
    <property type="entry name" value="SODIUM/HYDROGEN EXCHANGER"/>
    <property type="match status" value="1"/>
</dbReference>
<comment type="subcellular location">
    <subcellularLocation>
        <location evidence="1">Cell membrane</location>
        <topology evidence="1">Multi-pass membrane protein</topology>
    </subcellularLocation>
</comment>
<dbReference type="InterPro" id="IPR000595">
    <property type="entry name" value="cNMP-bd_dom"/>
</dbReference>
<keyword evidence="7" id="KW-0406">Ion transport</keyword>
<dbReference type="GO" id="GO:0005886">
    <property type="term" value="C:plasma membrane"/>
    <property type="evidence" value="ECO:0007669"/>
    <property type="project" value="UniProtKB-SubCell"/>
</dbReference>
<feature type="transmembrane region" description="Helical" evidence="11">
    <location>
        <begin position="129"/>
        <end position="150"/>
    </location>
</feature>
<name>A0A939J9D9_9HYPH</name>
<dbReference type="InterPro" id="IPR006153">
    <property type="entry name" value="Cation/H_exchanger_TM"/>
</dbReference>
<keyword evidence="3" id="KW-1003">Cell membrane</keyword>
<dbReference type="GO" id="GO:0015385">
    <property type="term" value="F:sodium:proton antiporter activity"/>
    <property type="evidence" value="ECO:0007669"/>
    <property type="project" value="InterPro"/>
</dbReference>
<evidence type="ECO:0000256" key="1">
    <source>
        <dbReference type="ARBA" id="ARBA00004651"/>
    </source>
</evidence>
<keyword evidence="14" id="KW-1185">Reference proteome</keyword>
<feature type="transmembrane region" description="Helical" evidence="11">
    <location>
        <begin position="291"/>
        <end position="307"/>
    </location>
</feature>
<feature type="region of interest" description="Disordered" evidence="10">
    <location>
        <begin position="860"/>
        <end position="909"/>
    </location>
</feature>
<evidence type="ECO:0000256" key="2">
    <source>
        <dbReference type="ARBA" id="ARBA00022448"/>
    </source>
</evidence>
<feature type="transmembrane region" description="Helical" evidence="11">
    <location>
        <begin position="170"/>
        <end position="189"/>
    </location>
</feature>
<evidence type="ECO:0000313" key="14">
    <source>
        <dbReference type="Proteomes" id="UP000664779"/>
    </source>
</evidence>
<dbReference type="PRINTS" id="PR00103">
    <property type="entry name" value="CAMPKINASE"/>
</dbReference>
<feature type="transmembrane region" description="Helical" evidence="11">
    <location>
        <begin position="201"/>
        <end position="224"/>
    </location>
</feature>
<dbReference type="Proteomes" id="UP000664779">
    <property type="component" value="Unassembled WGS sequence"/>
</dbReference>
<evidence type="ECO:0000256" key="4">
    <source>
        <dbReference type="ARBA" id="ARBA00022692"/>
    </source>
</evidence>
<dbReference type="InterPro" id="IPR018422">
    <property type="entry name" value="Cation/H_exchanger_CPA1"/>
</dbReference>
<keyword evidence="8 11" id="KW-0472">Membrane</keyword>
<feature type="transmembrane region" description="Helical" evidence="11">
    <location>
        <begin position="103"/>
        <end position="123"/>
    </location>
</feature>
<dbReference type="InterPro" id="IPR018488">
    <property type="entry name" value="cNMP-bd_CS"/>
</dbReference>
<dbReference type="InterPro" id="IPR014710">
    <property type="entry name" value="RmlC-like_jellyroll"/>
</dbReference>
<proteinExistence type="predicted"/>
<dbReference type="PROSITE" id="PS00889">
    <property type="entry name" value="CNMP_BINDING_2"/>
    <property type="match status" value="1"/>
</dbReference>
<sequence length="909" mass="99823">METPFVLAAFAGLLITIAMVQPLARKLDLSPTVLLATVGTLIGIGATYLLYTPRTDVFNEIALVFVDLPLDAQQILYIFLPLLLFQTSLTLDVRRTMEDVGPILLMAVVAVFVATAFIGLALYPLSNVPLLACLLLGSIVATTDPVAVVAIFRDIGAPARLTRIVEGESLLNDAAAVVLFVLILGLLTGTREMNTTDAILAFFRAFSGGILAGIIIGRLFVFLLPLLRGMRLAQVTLSLALPYLLYVLADQVADVSAVVAVVMAGIIFNLYGPSRISPENWTFLQDIWEQIAYWASSLIFILAAILIPRLVQGFQPIDILLLVVLVLSALAARAVVIFGLMPLLTIMRIGQVVDTKFKVVMLWGGMRGAITLVLALSVSEHLLLEDGVSEFVTKLATGFVLFTLLVYGPSLKPLIKVLKLDQLTARDQALTNQFLALALSDVRQELAQTARAYHISPQVARQVTKEYEARIEEVRDRTTSIDDLKDKERVTLGLIALSEHERELVLQHFREKTISSRGVSLHLAEASRISDLTRQEGRPGYNRAVRSPLKFGVRFRIAQFLHRTLRIQSMLAMLIADRFEYLIVSNIIAEELVGFNQRRVRPLIGERVGDILNDTLSARRDEVKRAIDALRLQYPDYADAQERLFLRRTGIRIEETAYHEAHAHTLIGSEVFSRLKDEIQDAQRQTSLRPRLDLGLKTDDLISQHGLFSDLPPDRRQQVAKLMKPRFATPGEKLIGKGDRGDAAYFISSGAVEVRAPNGAFRLGRGDMFGEIALITGKPRTADVVALGYCQLLVLTAADYRRLVETAPDIKAHMDDLSSRRETMNAGTLAGVVPAGMPGFIRGAETELETPLIVKVGPATEEEVQASAERDDTSAETLAQVPPSTPRPEDAGLEGPDPDDPTTKPTDAS</sequence>
<dbReference type="Gene3D" id="6.10.140.1330">
    <property type="match status" value="1"/>
</dbReference>
<evidence type="ECO:0000256" key="10">
    <source>
        <dbReference type="SAM" id="MobiDB-lite"/>
    </source>
</evidence>
<dbReference type="AlphaFoldDB" id="A0A939J9D9"/>
<dbReference type="SMART" id="SM00100">
    <property type="entry name" value="cNMP"/>
    <property type="match status" value="1"/>
</dbReference>
<keyword evidence="5 11" id="KW-1133">Transmembrane helix</keyword>
<keyword evidence="4 11" id="KW-0812">Transmembrane</keyword>
<dbReference type="InterPro" id="IPR018490">
    <property type="entry name" value="cNMP-bd_dom_sf"/>
</dbReference>
<dbReference type="Gene3D" id="2.60.120.10">
    <property type="entry name" value="Jelly Rolls"/>
    <property type="match status" value="1"/>
</dbReference>
<evidence type="ECO:0000256" key="11">
    <source>
        <dbReference type="SAM" id="Phobius"/>
    </source>
</evidence>
<dbReference type="EMBL" id="JAFLNF010000003">
    <property type="protein sequence ID" value="MBO0345293.1"/>
    <property type="molecule type" value="Genomic_DNA"/>
</dbReference>